<reference evidence="1 2" key="1">
    <citation type="submission" date="2019-06" db="EMBL/GenBank/DDBJ databases">
        <title>Genome Sequence of the Brown Rot Fungal Pathogen Monilinia fructicola.</title>
        <authorList>
            <person name="De Miccolis Angelini R.M."/>
            <person name="Landi L."/>
            <person name="Abate D."/>
            <person name="Pollastro S."/>
            <person name="Romanazzi G."/>
            <person name="Faretra F."/>
        </authorList>
    </citation>
    <scope>NUCLEOTIDE SEQUENCE [LARGE SCALE GENOMIC DNA]</scope>
    <source>
        <strain evidence="1 2">Mfrc123</strain>
    </source>
</reference>
<protein>
    <submittedName>
        <fullName evidence="1">Uncharacterized protein</fullName>
    </submittedName>
</protein>
<gene>
    <name evidence="1" type="ORF">EYC84_010285</name>
</gene>
<dbReference type="EMBL" id="VICG01000011">
    <property type="protein sequence ID" value="KAA8567246.1"/>
    <property type="molecule type" value="Genomic_DNA"/>
</dbReference>
<evidence type="ECO:0000313" key="1">
    <source>
        <dbReference type="EMBL" id="KAA8567246.1"/>
    </source>
</evidence>
<evidence type="ECO:0000313" key="2">
    <source>
        <dbReference type="Proteomes" id="UP000322873"/>
    </source>
</evidence>
<name>A0A5M9JHP1_MONFR</name>
<sequence>MGLMKSMRKKQCDGMGKYRPLLTAQLDLQSIHCSSCLLRTVYAPFIFGRRRVSADANIYLSGGIFARAGLTMYMRIWDSYLWVKWNQSAKGRNSCSWLICPLLSAFQLVFS</sequence>
<dbReference type="Proteomes" id="UP000322873">
    <property type="component" value="Unassembled WGS sequence"/>
</dbReference>
<accession>A0A5M9JHP1</accession>
<proteinExistence type="predicted"/>
<keyword evidence="2" id="KW-1185">Reference proteome</keyword>
<comment type="caution">
    <text evidence="1">The sequence shown here is derived from an EMBL/GenBank/DDBJ whole genome shotgun (WGS) entry which is preliminary data.</text>
</comment>
<organism evidence="1 2">
    <name type="scientific">Monilinia fructicola</name>
    <name type="common">Brown rot fungus</name>
    <name type="synonym">Ciboria fructicola</name>
    <dbReference type="NCBI Taxonomy" id="38448"/>
    <lineage>
        <taxon>Eukaryota</taxon>
        <taxon>Fungi</taxon>
        <taxon>Dikarya</taxon>
        <taxon>Ascomycota</taxon>
        <taxon>Pezizomycotina</taxon>
        <taxon>Leotiomycetes</taxon>
        <taxon>Helotiales</taxon>
        <taxon>Sclerotiniaceae</taxon>
        <taxon>Monilinia</taxon>
    </lineage>
</organism>
<dbReference type="AlphaFoldDB" id="A0A5M9JHP1"/>